<organism evidence="6 7">
    <name type="scientific">Propionibacterium cyclohexanicum</name>
    <dbReference type="NCBI Taxonomy" id="64702"/>
    <lineage>
        <taxon>Bacteria</taxon>
        <taxon>Bacillati</taxon>
        <taxon>Actinomycetota</taxon>
        <taxon>Actinomycetes</taxon>
        <taxon>Propionibacteriales</taxon>
        <taxon>Propionibacteriaceae</taxon>
        <taxon>Propionibacterium</taxon>
    </lineage>
</organism>
<evidence type="ECO:0000259" key="4">
    <source>
        <dbReference type="PROSITE" id="PS51071"/>
    </source>
</evidence>
<dbReference type="InterPro" id="IPR035472">
    <property type="entry name" value="RpiR-like_SIS"/>
</dbReference>
<dbReference type="OrthoDB" id="370421at2"/>
<dbReference type="InterPro" id="IPR001347">
    <property type="entry name" value="SIS_dom"/>
</dbReference>
<evidence type="ECO:0000256" key="3">
    <source>
        <dbReference type="ARBA" id="ARBA00023163"/>
    </source>
</evidence>
<feature type="domain" description="HTH rpiR-type" evidence="4">
    <location>
        <begin position="8"/>
        <end position="84"/>
    </location>
</feature>
<dbReference type="Proteomes" id="UP000198815">
    <property type="component" value="Unassembled WGS sequence"/>
</dbReference>
<dbReference type="PANTHER" id="PTHR30514:SF1">
    <property type="entry name" value="HTH-TYPE TRANSCRIPTIONAL REGULATOR HEXR-RELATED"/>
    <property type="match status" value="1"/>
</dbReference>
<dbReference type="SUPFAM" id="SSF53697">
    <property type="entry name" value="SIS domain"/>
    <property type="match status" value="1"/>
</dbReference>
<dbReference type="Gene3D" id="1.10.10.10">
    <property type="entry name" value="Winged helix-like DNA-binding domain superfamily/Winged helix DNA-binding domain"/>
    <property type="match status" value="1"/>
</dbReference>
<dbReference type="RefSeq" id="WP_091971164.1">
    <property type="nucleotide sequence ID" value="NZ_FOGZ01000030.1"/>
</dbReference>
<dbReference type="GO" id="GO:0097367">
    <property type="term" value="F:carbohydrate derivative binding"/>
    <property type="evidence" value="ECO:0007669"/>
    <property type="project" value="InterPro"/>
</dbReference>
<name>A0A1H9TVP2_9ACTN</name>
<evidence type="ECO:0000256" key="2">
    <source>
        <dbReference type="ARBA" id="ARBA00023125"/>
    </source>
</evidence>
<dbReference type="InterPro" id="IPR009057">
    <property type="entry name" value="Homeodomain-like_sf"/>
</dbReference>
<keyword evidence="2 6" id="KW-0238">DNA-binding</keyword>
<evidence type="ECO:0000313" key="7">
    <source>
        <dbReference type="Proteomes" id="UP000198815"/>
    </source>
</evidence>
<dbReference type="Pfam" id="PF01418">
    <property type="entry name" value="HTH_6"/>
    <property type="match status" value="1"/>
</dbReference>
<protein>
    <submittedName>
        <fullName evidence="6">DNA-binding transcriptional regulator, MurR/RpiR family, contains HTH and SIS domains</fullName>
    </submittedName>
</protein>
<dbReference type="InterPro" id="IPR000281">
    <property type="entry name" value="HTH_RpiR"/>
</dbReference>
<dbReference type="GO" id="GO:1901135">
    <property type="term" value="P:carbohydrate derivative metabolic process"/>
    <property type="evidence" value="ECO:0007669"/>
    <property type="project" value="InterPro"/>
</dbReference>
<dbReference type="STRING" id="64702.SAMN05443377_13012"/>
<dbReference type="InterPro" id="IPR046348">
    <property type="entry name" value="SIS_dom_sf"/>
</dbReference>
<dbReference type="PROSITE" id="PS51464">
    <property type="entry name" value="SIS"/>
    <property type="match status" value="1"/>
</dbReference>
<dbReference type="PANTHER" id="PTHR30514">
    <property type="entry name" value="GLUCOKINASE"/>
    <property type="match status" value="1"/>
</dbReference>
<dbReference type="EMBL" id="FOGZ01000030">
    <property type="protein sequence ID" value="SES01440.1"/>
    <property type="molecule type" value="Genomic_DNA"/>
</dbReference>
<dbReference type="Gene3D" id="3.40.50.10490">
    <property type="entry name" value="Glucose-6-phosphate isomerase like protein, domain 1"/>
    <property type="match status" value="1"/>
</dbReference>
<gene>
    <name evidence="6" type="ORF">SAMN05443377_13012</name>
</gene>
<keyword evidence="7" id="KW-1185">Reference proteome</keyword>
<keyword evidence="1" id="KW-0805">Transcription regulation</keyword>
<dbReference type="InterPro" id="IPR036388">
    <property type="entry name" value="WH-like_DNA-bd_sf"/>
</dbReference>
<keyword evidence="3" id="KW-0804">Transcription</keyword>
<accession>A0A1H9TVP2</accession>
<evidence type="ECO:0000256" key="1">
    <source>
        <dbReference type="ARBA" id="ARBA00023015"/>
    </source>
</evidence>
<dbReference type="CDD" id="cd05013">
    <property type="entry name" value="SIS_RpiR"/>
    <property type="match status" value="1"/>
</dbReference>
<dbReference type="InterPro" id="IPR047640">
    <property type="entry name" value="RpiR-like"/>
</dbReference>
<reference evidence="6 7" key="1">
    <citation type="submission" date="2016-10" db="EMBL/GenBank/DDBJ databases">
        <authorList>
            <person name="de Groot N.N."/>
        </authorList>
    </citation>
    <scope>NUCLEOTIDE SEQUENCE [LARGE SCALE GENOMIC DNA]</scope>
    <source>
        <strain evidence="6 7">DSM 16859</strain>
    </source>
</reference>
<dbReference type="AlphaFoldDB" id="A0A1H9TVP2"/>
<dbReference type="Pfam" id="PF01380">
    <property type="entry name" value="SIS"/>
    <property type="match status" value="1"/>
</dbReference>
<dbReference type="SUPFAM" id="SSF46689">
    <property type="entry name" value="Homeodomain-like"/>
    <property type="match status" value="1"/>
</dbReference>
<dbReference type="PROSITE" id="PS51071">
    <property type="entry name" value="HTH_RPIR"/>
    <property type="match status" value="1"/>
</dbReference>
<feature type="domain" description="SIS" evidence="5">
    <location>
        <begin position="123"/>
        <end position="264"/>
    </location>
</feature>
<sequence>MTQSPPNGQVLATIAATLPSLTPAEQAVARVLLASPAAAVELNSQELAERAGTSRATAVRVAQHLGFAGYTQLRVAIAKEHNPATAVSGSRSGAHLVLDAFTRTGEEASSMAALLDTREVDRATAVLARARRLLVIGNGLSAGLALDTAARFNSIGRSAEHVADPISQQVCAGLLTAEDAILVCSGSGAHHDSLRVAETGRSAGAQVIAVTGCRPSPLDSRADVCLVVAMPGAGFADELSSTTRIPQAIVLEAMVGAVATLRGAPAQQARSGNLGMIAEHLDD</sequence>
<proteinExistence type="predicted"/>
<dbReference type="GO" id="GO:0003700">
    <property type="term" value="F:DNA-binding transcription factor activity"/>
    <property type="evidence" value="ECO:0007669"/>
    <property type="project" value="InterPro"/>
</dbReference>
<dbReference type="GO" id="GO:0003677">
    <property type="term" value="F:DNA binding"/>
    <property type="evidence" value="ECO:0007669"/>
    <property type="project" value="UniProtKB-KW"/>
</dbReference>
<evidence type="ECO:0000313" key="6">
    <source>
        <dbReference type="EMBL" id="SES01440.1"/>
    </source>
</evidence>
<evidence type="ECO:0000259" key="5">
    <source>
        <dbReference type="PROSITE" id="PS51464"/>
    </source>
</evidence>